<organism evidence="1 2">
    <name type="scientific">Desulfonema magnum</name>
    <dbReference type="NCBI Taxonomy" id="45655"/>
    <lineage>
        <taxon>Bacteria</taxon>
        <taxon>Pseudomonadati</taxon>
        <taxon>Thermodesulfobacteriota</taxon>
        <taxon>Desulfobacteria</taxon>
        <taxon>Desulfobacterales</taxon>
        <taxon>Desulfococcaceae</taxon>
        <taxon>Desulfonema</taxon>
    </lineage>
</organism>
<dbReference type="KEGG" id="dmm:dnm_081360"/>
<gene>
    <name evidence="1" type="ORF">dnm_081360</name>
</gene>
<accession>A0A975BVD5</accession>
<evidence type="ECO:0000313" key="2">
    <source>
        <dbReference type="Proteomes" id="UP000663722"/>
    </source>
</evidence>
<protein>
    <submittedName>
        <fullName evidence="1">Uncharacterized protein</fullName>
    </submittedName>
</protein>
<proteinExistence type="predicted"/>
<sequence length="37" mass="4191">MPPAPRLLPHASFFHLGFSVILTGNVRDEKMNPPKFQ</sequence>
<dbReference type="EMBL" id="CP061800">
    <property type="protein sequence ID" value="QTA92062.1"/>
    <property type="molecule type" value="Genomic_DNA"/>
</dbReference>
<evidence type="ECO:0000313" key="1">
    <source>
        <dbReference type="EMBL" id="QTA92062.1"/>
    </source>
</evidence>
<reference evidence="1" key="1">
    <citation type="journal article" date="2021" name="Microb. Physiol.">
        <title>Proteogenomic Insights into the Physiology of Marine, Sulfate-Reducing, Filamentous Desulfonema limicola and Desulfonema magnum.</title>
        <authorList>
            <person name="Schnaars V."/>
            <person name="Wohlbrand L."/>
            <person name="Scheve S."/>
            <person name="Hinrichs C."/>
            <person name="Reinhardt R."/>
            <person name="Rabus R."/>
        </authorList>
    </citation>
    <scope>NUCLEOTIDE SEQUENCE</scope>
    <source>
        <strain evidence="1">4be13</strain>
    </source>
</reference>
<dbReference type="AlphaFoldDB" id="A0A975BVD5"/>
<dbReference type="Proteomes" id="UP000663722">
    <property type="component" value="Chromosome"/>
</dbReference>
<keyword evidence="2" id="KW-1185">Reference proteome</keyword>
<name>A0A975BVD5_9BACT</name>